<keyword evidence="9" id="KW-1185">Reference proteome</keyword>
<dbReference type="SUPFAM" id="SSF142823">
    <property type="entry name" value="ComB-like"/>
    <property type="match status" value="1"/>
</dbReference>
<gene>
    <name evidence="8" type="ORF">GCM10009416_22390</name>
</gene>
<evidence type="ECO:0000256" key="2">
    <source>
        <dbReference type="ARBA" id="ARBA00009997"/>
    </source>
</evidence>
<proteinExistence type="inferred from homology"/>
<dbReference type="InterPro" id="IPR005238">
    <property type="entry name" value="ComB-like"/>
</dbReference>
<dbReference type="PANTHER" id="PTHR37311:SF1">
    <property type="entry name" value="2-PHOSPHOSULFOLACTATE PHOSPHATASE-RELATED"/>
    <property type="match status" value="1"/>
</dbReference>
<sequence length="230" mass="24269">MRVVLESLLCGAGRAAGHVAVIDVFRAFTTAAVALANGASRIVMVGTVEEALDLRARGVAQACIGEVRGRMPPGFDFGNSPFEVSAVQFQGRTLVQRTSAGTRGIVSAKCAERLYASSLVTASATARALVSGRPSCVTLVAMGRDGMVRTDEDESCALHLRNLVEGRAGDPDAVRRVILAGSEAGRFSDPGRPHLRPGDLDIALDVDRYDFAVRVDVEDAGLAARMERSI</sequence>
<evidence type="ECO:0000256" key="6">
    <source>
        <dbReference type="ARBA" id="ARBA00022842"/>
    </source>
</evidence>
<keyword evidence="6" id="KW-0460">Magnesium</keyword>
<protein>
    <recommendedName>
        <fullName evidence="4">Probable 2-phosphosulfolactate phosphatase</fullName>
        <ecNumber evidence="3">3.1.3.71</ecNumber>
    </recommendedName>
</protein>
<dbReference type="Pfam" id="PF04029">
    <property type="entry name" value="2-ph_phosp"/>
    <property type="match status" value="1"/>
</dbReference>
<dbReference type="EC" id="3.1.3.71" evidence="3"/>
<evidence type="ECO:0000313" key="8">
    <source>
        <dbReference type="EMBL" id="GAA0583477.1"/>
    </source>
</evidence>
<evidence type="ECO:0000256" key="3">
    <source>
        <dbReference type="ARBA" id="ARBA00012953"/>
    </source>
</evidence>
<evidence type="ECO:0000256" key="7">
    <source>
        <dbReference type="ARBA" id="ARBA00033711"/>
    </source>
</evidence>
<comment type="cofactor">
    <cofactor evidence="1">
        <name>Mg(2+)</name>
        <dbReference type="ChEBI" id="CHEBI:18420"/>
    </cofactor>
</comment>
<dbReference type="InterPro" id="IPR036702">
    <property type="entry name" value="ComB-like_sf"/>
</dbReference>
<dbReference type="Gene3D" id="3.90.1560.10">
    <property type="entry name" value="ComB-like"/>
    <property type="match status" value="1"/>
</dbReference>
<name>A0ABN1F689_9PROT</name>
<evidence type="ECO:0000256" key="5">
    <source>
        <dbReference type="ARBA" id="ARBA00022801"/>
    </source>
</evidence>
<comment type="similarity">
    <text evidence="2">Belongs to the ComB family.</text>
</comment>
<organism evidence="8 9">
    <name type="scientific">Craurococcus roseus</name>
    <dbReference type="NCBI Taxonomy" id="77585"/>
    <lineage>
        <taxon>Bacteria</taxon>
        <taxon>Pseudomonadati</taxon>
        <taxon>Pseudomonadota</taxon>
        <taxon>Alphaproteobacteria</taxon>
        <taxon>Acetobacterales</taxon>
        <taxon>Acetobacteraceae</taxon>
        <taxon>Craurococcus</taxon>
    </lineage>
</organism>
<evidence type="ECO:0000256" key="4">
    <source>
        <dbReference type="ARBA" id="ARBA00021948"/>
    </source>
</evidence>
<dbReference type="PANTHER" id="PTHR37311">
    <property type="entry name" value="2-PHOSPHOSULFOLACTATE PHOSPHATASE-RELATED"/>
    <property type="match status" value="1"/>
</dbReference>
<keyword evidence="5" id="KW-0378">Hydrolase</keyword>
<comment type="catalytic activity">
    <reaction evidence="7">
        <text>(2R)-O-phospho-3-sulfolactate + H2O = (2R)-3-sulfolactate + phosphate</text>
        <dbReference type="Rhea" id="RHEA:23416"/>
        <dbReference type="ChEBI" id="CHEBI:15377"/>
        <dbReference type="ChEBI" id="CHEBI:15597"/>
        <dbReference type="ChEBI" id="CHEBI:43474"/>
        <dbReference type="ChEBI" id="CHEBI:58738"/>
        <dbReference type="EC" id="3.1.3.71"/>
    </reaction>
</comment>
<evidence type="ECO:0000256" key="1">
    <source>
        <dbReference type="ARBA" id="ARBA00001946"/>
    </source>
</evidence>
<dbReference type="Proteomes" id="UP001501588">
    <property type="component" value="Unassembled WGS sequence"/>
</dbReference>
<evidence type="ECO:0000313" key="9">
    <source>
        <dbReference type="Proteomes" id="UP001501588"/>
    </source>
</evidence>
<dbReference type="EMBL" id="BAAAFZ010000028">
    <property type="protein sequence ID" value="GAA0583477.1"/>
    <property type="molecule type" value="Genomic_DNA"/>
</dbReference>
<reference evidence="8 9" key="1">
    <citation type="journal article" date="2019" name="Int. J. Syst. Evol. Microbiol.">
        <title>The Global Catalogue of Microorganisms (GCM) 10K type strain sequencing project: providing services to taxonomists for standard genome sequencing and annotation.</title>
        <authorList>
            <consortium name="The Broad Institute Genomics Platform"/>
            <consortium name="The Broad Institute Genome Sequencing Center for Infectious Disease"/>
            <person name="Wu L."/>
            <person name="Ma J."/>
        </authorList>
    </citation>
    <scope>NUCLEOTIDE SEQUENCE [LARGE SCALE GENOMIC DNA]</scope>
    <source>
        <strain evidence="8 9">JCM 9933</strain>
    </source>
</reference>
<accession>A0ABN1F689</accession>
<comment type="caution">
    <text evidence="8">The sequence shown here is derived from an EMBL/GenBank/DDBJ whole genome shotgun (WGS) entry which is preliminary data.</text>
</comment>